<feature type="compositionally biased region" description="Polar residues" evidence="1">
    <location>
        <begin position="20"/>
        <end position="30"/>
    </location>
</feature>
<feature type="compositionally biased region" description="Basic residues" evidence="1">
    <location>
        <begin position="1"/>
        <end position="15"/>
    </location>
</feature>
<protein>
    <submittedName>
        <fullName evidence="2">Uncharacterized protein</fullName>
    </submittedName>
</protein>
<evidence type="ECO:0000313" key="3">
    <source>
        <dbReference type="Proteomes" id="UP000494040"/>
    </source>
</evidence>
<sequence>MPPRRSSQRPTRRQVRLQSPIESSLFSGSRPSRPVNRCLFGRPDHEENRRWLDQCLSEVYNSMEAKWEIITPIFRKETPTRNGARQPDYYLGRRKLPTTPRKSMDLDQSDAVGFPAGTPPPGKEISSVLSPEMDSVRFSEDISFVKEETPRKKPLLDHNEVKED</sequence>
<proteinExistence type="predicted"/>
<dbReference type="EnsemblMetazoa" id="XM_014389461.2">
    <property type="protein sequence ID" value="XP_014244947.1"/>
    <property type="gene ID" value="LOC106664080"/>
</dbReference>
<dbReference type="RefSeq" id="XP_014244947.1">
    <property type="nucleotide sequence ID" value="XM_014389461.2"/>
</dbReference>
<feature type="region of interest" description="Disordered" evidence="1">
    <location>
        <begin position="1"/>
        <end position="41"/>
    </location>
</feature>
<feature type="region of interest" description="Disordered" evidence="1">
    <location>
        <begin position="78"/>
        <end position="164"/>
    </location>
</feature>
<keyword evidence="3" id="KW-1185">Reference proteome</keyword>
<dbReference type="KEGG" id="clec:106664080"/>
<reference evidence="2" key="1">
    <citation type="submission" date="2022-01" db="UniProtKB">
        <authorList>
            <consortium name="EnsemblMetazoa"/>
        </authorList>
    </citation>
    <scope>IDENTIFICATION</scope>
</reference>
<accession>A0A8I6RH66</accession>
<dbReference type="AlphaFoldDB" id="A0A8I6RH66"/>
<dbReference type="GeneID" id="106664080"/>
<evidence type="ECO:0000256" key="1">
    <source>
        <dbReference type="SAM" id="MobiDB-lite"/>
    </source>
</evidence>
<feature type="compositionally biased region" description="Basic and acidic residues" evidence="1">
    <location>
        <begin position="134"/>
        <end position="164"/>
    </location>
</feature>
<dbReference type="InterPro" id="IPR044898">
    <property type="entry name" value="CDI_dom_sf"/>
</dbReference>
<name>A0A8I6RH66_CIMLE</name>
<evidence type="ECO:0000313" key="2">
    <source>
        <dbReference type="EnsemblMetazoa" id="XP_014244947.1"/>
    </source>
</evidence>
<organism evidence="2 3">
    <name type="scientific">Cimex lectularius</name>
    <name type="common">Bed bug</name>
    <name type="synonym">Acanthia lectularia</name>
    <dbReference type="NCBI Taxonomy" id="79782"/>
    <lineage>
        <taxon>Eukaryota</taxon>
        <taxon>Metazoa</taxon>
        <taxon>Ecdysozoa</taxon>
        <taxon>Arthropoda</taxon>
        <taxon>Hexapoda</taxon>
        <taxon>Insecta</taxon>
        <taxon>Pterygota</taxon>
        <taxon>Neoptera</taxon>
        <taxon>Paraneoptera</taxon>
        <taxon>Hemiptera</taxon>
        <taxon>Heteroptera</taxon>
        <taxon>Panheteroptera</taxon>
        <taxon>Cimicomorpha</taxon>
        <taxon>Cimicidae</taxon>
        <taxon>Cimex</taxon>
    </lineage>
</organism>
<dbReference type="Proteomes" id="UP000494040">
    <property type="component" value="Unassembled WGS sequence"/>
</dbReference>
<dbReference type="Gene3D" id="4.10.365.10">
    <property type="entry name" value="p27"/>
    <property type="match status" value="1"/>
</dbReference>